<dbReference type="InParanoid" id="A0A507ANS9"/>
<evidence type="ECO:0000256" key="4">
    <source>
        <dbReference type="PIRSR" id="PIRSR000097-1"/>
    </source>
</evidence>
<comment type="similarity">
    <text evidence="1">Belongs to the aldo/keto reductase family.</text>
</comment>
<dbReference type="EMBL" id="SKBQ01000081">
    <property type="protein sequence ID" value="TPX08054.1"/>
    <property type="molecule type" value="Genomic_DNA"/>
</dbReference>
<evidence type="ECO:0000259" key="7">
    <source>
        <dbReference type="Pfam" id="PF00248"/>
    </source>
</evidence>
<keyword evidence="9" id="KW-1185">Reference proteome</keyword>
<reference evidence="8 9" key="1">
    <citation type="submission" date="2019-06" db="EMBL/GenBank/DDBJ databases">
        <title>Draft genome sequence of the filamentous fungus Phialemoniopsis curvata isolated from diesel fuel.</title>
        <authorList>
            <person name="Varaljay V.A."/>
            <person name="Lyon W.J."/>
            <person name="Crouch A.L."/>
            <person name="Drake C.E."/>
            <person name="Hollomon J.M."/>
            <person name="Nadeau L.J."/>
            <person name="Nunn H.S."/>
            <person name="Stevenson B.S."/>
            <person name="Bojanowski C.L."/>
            <person name="Crookes-Goodson W.J."/>
        </authorList>
    </citation>
    <scope>NUCLEOTIDE SEQUENCE [LARGE SCALE GENOMIC DNA]</scope>
    <source>
        <strain evidence="8 9">D216</strain>
    </source>
</reference>
<feature type="binding site" evidence="5">
    <location>
        <position position="123"/>
    </location>
    <ligand>
        <name>substrate</name>
    </ligand>
</feature>
<accession>A0A507ANS9</accession>
<sequence length="307" mass="34595">MSSVPNIPLVKLGDGTQIPVLGFGNGTAWYKPDRFSALNQDMLDMAKAAIAAGYRHFDTAEAYGTEAELGQAIKESGIPRQEFFVTTKIAQTFSEGSPEDAALGLENSLKRLQMDYVDLFLLHSPYCNKKMQYDEDNVAKQWKNIEPLQRSGKARSIGISNFRKTHVENLLKTAQIKPAVNQIMFHPYLQGAPEYAKWLQSRGIAVQGFMGLLPLTQLKGKHLDSTLEELAQKYGVSPSTLLIRWELDQGIIVVNTTKKQERMREYFAALDLKLTEEDYDRITKVGQETHLRLPGGELYNGRDYSPY</sequence>
<dbReference type="AlphaFoldDB" id="A0A507ANS9"/>
<feature type="active site" description="Proton donor" evidence="4">
    <location>
        <position position="63"/>
    </location>
</feature>
<dbReference type="GO" id="GO:0016652">
    <property type="term" value="F:oxidoreductase activity, acting on NAD(P)H as acceptor"/>
    <property type="evidence" value="ECO:0007669"/>
    <property type="project" value="InterPro"/>
</dbReference>
<dbReference type="Proteomes" id="UP000319257">
    <property type="component" value="Unassembled WGS sequence"/>
</dbReference>
<dbReference type="FunCoup" id="A0A507ANS9">
    <property type="interactions" value="204"/>
</dbReference>
<keyword evidence="3" id="KW-0560">Oxidoreductase</keyword>
<name>A0A507ANS9_9PEZI</name>
<dbReference type="OrthoDB" id="416253at2759"/>
<feature type="domain" description="NADP-dependent oxidoreductase" evidence="7">
    <location>
        <begin position="39"/>
        <end position="285"/>
    </location>
</feature>
<organism evidence="8 9">
    <name type="scientific">Thyridium curvatum</name>
    <dbReference type="NCBI Taxonomy" id="1093900"/>
    <lineage>
        <taxon>Eukaryota</taxon>
        <taxon>Fungi</taxon>
        <taxon>Dikarya</taxon>
        <taxon>Ascomycota</taxon>
        <taxon>Pezizomycotina</taxon>
        <taxon>Sordariomycetes</taxon>
        <taxon>Sordariomycetidae</taxon>
        <taxon>Thyridiales</taxon>
        <taxon>Thyridiaceae</taxon>
        <taxon>Thyridium</taxon>
    </lineage>
</organism>
<dbReference type="CDD" id="cd19120">
    <property type="entry name" value="AKR_AKR3C2-3"/>
    <property type="match status" value="1"/>
</dbReference>
<dbReference type="InterPro" id="IPR018170">
    <property type="entry name" value="Aldo/ket_reductase_CS"/>
</dbReference>
<dbReference type="InterPro" id="IPR023210">
    <property type="entry name" value="NADP_OxRdtase_dom"/>
</dbReference>
<protein>
    <recommendedName>
        <fullName evidence="7">NADP-dependent oxidoreductase domain-containing protein</fullName>
    </recommendedName>
</protein>
<evidence type="ECO:0000256" key="6">
    <source>
        <dbReference type="PIRSR" id="PIRSR000097-3"/>
    </source>
</evidence>
<dbReference type="Gene3D" id="3.20.20.100">
    <property type="entry name" value="NADP-dependent oxidoreductase domain"/>
    <property type="match status" value="1"/>
</dbReference>
<dbReference type="PANTHER" id="PTHR43827:SF3">
    <property type="entry name" value="NADP-DEPENDENT OXIDOREDUCTASE DOMAIN-CONTAINING PROTEIN"/>
    <property type="match status" value="1"/>
</dbReference>
<dbReference type="InterPro" id="IPR036812">
    <property type="entry name" value="NAD(P)_OxRdtase_dom_sf"/>
</dbReference>
<evidence type="ECO:0000256" key="2">
    <source>
        <dbReference type="ARBA" id="ARBA00022857"/>
    </source>
</evidence>
<dbReference type="InterPro" id="IPR044494">
    <property type="entry name" value="AKR3C2/3"/>
</dbReference>
<proteinExistence type="inferred from homology"/>
<evidence type="ECO:0000313" key="9">
    <source>
        <dbReference type="Proteomes" id="UP000319257"/>
    </source>
</evidence>
<dbReference type="Pfam" id="PF00248">
    <property type="entry name" value="Aldo_ket_red"/>
    <property type="match status" value="1"/>
</dbReference>
<gene>
    <name evidence="8" type="ORF">E0L32_010254</name>
</gene>
<dbReference type="PIRSF" id="PIRSF000097">
    <property type="entry name" value="AKR"/>
    <property type="match status" value="1"/>
</dbReference>
<evidence type="ECO:0000256" key="1">
    <source>
        <dbReference type="ARBA" id="ARBA00007905"/>
    </source>
</evidence>
<evidence type="ECO:0000256" key="3">
    <source>
        <dbReference type="ARBA" id="ARBA00023002"/>
    </source>
</evidence>
<dbReference type="PROSITE" id="PS00062">
    <property type="entry name" value="ALDOKETO_REDUCTASE_2"/>
    <property type="match status" value="1"/>
</dbReference>
<dbReference type="STRING" id="1093900.A0A507ANS9"/>
<dbReference type="RefSeq" id="XP_030989765.1">
    <property type="nucleotide sequence ID" value="XM_031132852.1"/>
</dbReference>
<dbReference type="PRINTS" id="PR00069">
    <property type="entry name" value="ALDKETRDTASE"/>
</dbReference>
<dbReference type="FunFam" id="3.20.20.100:FF:000002">
    <property type="entry name" value="2,5-diketo-D-gluconic acid reductase A"/>
    <property type="match status" value="1"/>
</dbReference>
<dbReference type="GeneID" id="41977701"/>
<evidence type="ECO:0000313" key="8">
    <source>
        <dbReference type="EMBL" id="TPX08054.1"/>
    </source>
</evidence>
<dbReference type="PROSITE" id="PS00798">
    <property type="entry name" value="ALDOKETO_REDUCTASE_1"/>
    <property type="match status" value="1"/>
</dbReference>
<dbReference type="InterPro" id="IPR020471">
    <property type="entry name" value="AKR"/>
</dbReference>
<comment type="caution">
    <text evidence="8">The sequence shown here is derived from an EMBL/GenBank/DDBJ whole genome shotgun (WGS) entry which is preliminary data.</text>
</comment>
<dbReference type="SUPFAM" id="SSF51430">
    <property type="entry name" value="NAD(P)-linked oxidoreductase"/>
    <property type="match status" value="1"/>
</dbReference>
<dbReference type="PANTHER" id="PTHR43827">
    <property type="entry name" value="2,5-DIKETO-D-GLUCONIC ACID REDUCTASE"/>
    <property type="match status" value="1"/>
</dbReference>
<evidence type="ECO:0000256" key="5">
    <source>
        <dbReference type="PIRSR" id="PIRSR000097-2"/>
    </source>
</evidence>
<dbReference type="GO" id="GO:0016616">
    <property type="term" value="F:oxidoreductase activity, acting on the CH-OH group of donors, NAD or NADP as acceptor"/>
    <property type="evidence" value="ECO:0007669"/>
    <property type="project" value="UniProtKB-ARBA"/>
</dbReference>
<feature type="site" description="Lowers pKa of active site Tyr" evidence="6">
    <location>
        <position position="88"/>
    </location>
</feature>
<keyword evidence="2" id="KW-0521">NADP</keyword>